<dbReference type="InterPro" id="IPR006680">
    <property type="entry name" value="Amidohydro-rel"/>
</dbReference>
<dbReference type="PATRIC" id="fig|1305737.6.peg.3179"/>
<dbReference type="NCBIfam" id="NF006688">
    <property type="entry name" value="PRK09236.1"/>
    <property type="match status" value="1"/>
</dbReference>
<evidence type="ECO:0000313" key="2">
    <source>
        <dbReference type="EMBL" id="KPQ13555.1"/>
    </source>
</evidence>
<dbReference type="SUPFAM" id="SSF51338">
    <property type="entry name" value="Composite domain of metallo-dependent hydrolases"/>
    <property type="match status" value="1"/>
</dbReference>
<organism evidence="2 3">
    <name type="scientific">Algoriphagus marincola HL-49</name>
    <dbReference type="NCBI Taxonomy" id="1305737"/>
    <lineage>
        <taxon>Bacteria</taxon>
        <taxon>Pseudomonadati</taxon>
        <taxon>Bacteroidota</taxon>
        <taxon>Cytophagia</taxon>
        <taxon>Cytophagales</taxon>
        <taxon>Cyclobacteriaceae</taxon>
        <taxon>Algoriphagus</taxon>
    </lineage>
</organism>
<dbReference type="GO" id="GO:0004038">
    <property type="term" value="F:allantoinase activity"/>
    <property type="evidence" value="ECO:0007669"/>
    <property type="project" value="TreeGrafter"/>
</dbReference>
<dbReference type="SUPFAM" id="SSF51556">
    <property type="entry name" value="Metallo-dependent hydrolases"/>
    <property type="match status" value="1"/>
</dbReference>
<keyword evidence="2" id="KW-0378">Hydrolase</keyword>
<dbReference type="GO" id="GO:0004151">
    <property type="term" value="F:dihydroorotase activity"/>
    <property type="evidence" value="ECO:0007669"/>
    <property type="project" value="UniProtKB-EC"/>
</dbReference>
<accession>A0A0P7Y013</accession>
<reference evidence="2 3" key="1">
    <citation type="submission" date="2015-09" db="EMBL/GenBank/DDBJ databases">
        <title>Identification and resolution of microdiversity through metagenomic sequencing of parallel consortia.</title>
        <authorList>
            <person name="Nelson W.C."/>
            <person name="Romine M.F."/>
            <person name="Lindemann S.R."/>
        </authorList>
    </citation>
    <scope>NUCLEOTIDE SEQUENCE [LARGE SCALE GENOMIC DNA]</scope>
    <source>
        <strain evidence="2">HL-49</strain>
    </source>
</reference>
<name>A0A0P7Y013_9BACT</name>
<dbReference type="eggNOG" id="COG0044">
    <property type="taxonomic scope" value="Bacteria"/>
</dbReference>
<gene>
    <name evidence="2" type="primary">pyrC</name>
    <name evidence="2" type="ORF">HLUCCX10_12620</name>
</gene>
<dbReference type="EMBL" id="LJXT01000086">
    <property type="protein sequence ID" value="KPQ13555.1"/>
    <property type="molecule type" value="Genomic_DNA"/>
</dbReference>
<evidence type="ECO:0000259" key="1">
    <source>
        <dbReference type="Pfam" id="PF01979"/>
    </source>
</evidence>
<dbReference type="InterPro" id="IPR011059">
    <property type="entry name" value="Metal-dep_hydrolase_composite"/>
</dbReference>
<dbReference type="PANTHER" id="PTHR43668">
    <property type="entry name" value="ALLANTOINASE"/>
    <property type="match status" value="1"/>
</dbReference>
<dbReference type="GO" id="GO:0006145">
    <property type="term" value="P:purine nucleobase catabolic process"/>
    <property type="evidence" value="ECO:0007669"/>
    <property type="project" value="TreeGrafter"/>
</dbReference>
<dbReference type="AlphaFoldDB" id="A0A0P7Y013"/>
<dbReference type="NCBIfam" id="TIGR00857">
    <property type="entry name" value="pyrC_multi"/>
    <property type="match status" value="1"/>
</dbReference>
<feature type="domain" description="Amidohydrolase-related" evidence="1">
    <location>
        <begin position="52"/>
        <end position="428"/>
    </location>
</feature>
<protein>
    <submittedName>
        <fullName evidence="2">Dihydroorotase</fullName>
        <ecNumber evidence="2">3.5.2.3</ecNumber>
    </submittedName>
</protein>
<evidence type="ECO:0000313" key="3">
    <source>
        <dbReference type="Proteomes" id="UP000050421"/>
    </source>
</evidence>
<dbReference type="Pfam" id="PF01979">
    <property type="entry name" value="Amidohydro_1"/>
    <property type="match status" value="1"/>
</dbReference>
<dbReference type="EC" id="3.5.2.3" evidence="2"/>
<dbReference type="Gene3D" id="3.20.20.140">
    <property type="entry name" value="Metal-dependent hydrolases"/>
    <property type="match status" value="1"/>
</dbReference>
<dbReference type="STRING" id="1305737.GCA_000526355_01624"/>
<dbReference type="Proteomes" id="UP000050421">
    <property type="component" value="Unassembled WGS sequence"/>
</dbReference>
<dbReference type="OrthoDB" id="9765462at2"/>
<dbReference type="Gene3D" id="2.30.40.10">
    <property type="entry name" value="Urease, subunit C, domain 1"/>
    <property type="match status" value="1"/>
</dbReference>
<dbReference type="CDD" id="cd01318">
    <property type="entry name" value="DHOase_IIb"/>
    <property type="match status" value="1"/>
</dbReference>
<dbReference type="InterPro" id="IPR032466">
    <property type="entry name" value="Metal_Hydrolase"/>
</dbReference>
<sequence>MKPTYLIQQATLVTEGKTFVADVLIENEKIQKIGSIPAQEGYQLIDGKGKLLLPGVIDGQVHFRDPGLTHKADLHSESKAAVAGGVTSFIDMPNTRPNTLTLELLEEKYQIASQKSLANYGFLLGVNAENLDEVITWDTKKLLAITDDGLYFSGKGNILADRPDMLEKIFAANKGILAIHSEKEEIVEKNEEAYREKYGDDVPVKFHPLIRSEQACYEATERAIALAKKHDAKLHILHLSTAKETSLFRNDIPLKDKKITTEVSVHHLWFTDADYEEKGTLIKWNPAIKTQKDADGLLQALIDDRIDLITTDHAPHALEEKLKPYFQSMSGAPLVQHSLACMLEFFKKGKISLEKIVEKMCHNPAILYKIKDRGYIRKGYFADLVLVNMDSPWTVSKENILYKCGWSPLEGTQFQTQVEKTFVNGNLVFDQGDFQEDSRGKALEVEWEKKE</sequence>
<dbReference type="PANTHER" id="PTHR43668:SF4">
    <property type="entry name" value="ALLANTOINASE"/>
    <property type="match status" value="1"/>
</dbReference>
<proteinExistence type="predicted"/>
<dbReference type="GO" id="GO:0005737">
    <property type="term" value="C:cytoplasm"/>
    <property type="evidence" value="ECO:0007669"/>
    <property type="project" value="TreeGrafter"/>
</dbReference>
<dbReference type="InterPro" id="IPR050138">
    <property type="entry name" value="DHOase/Allantoinase_Hydrolase"/>
</dbReference>
<comment type="caution">
    <text evidence="2">The sequence shown here is derived from an EMBL/GenBank/DDBJ whole genome shotgun (WGS) entry which is preliminary data.</text>
</comment>